<sequence length="434" mass="46675">MSSKEQLCPQCGTQIQPGQKFCGHCGMPSVQAAPTNRMKAVVQPVAASEFVPRPDVPMSTSTHEETWQQPQDGVKSADHPIPMTPMLQERPAGNHPFQSAPQAMPYPPMGQMQNTPRPYPSMGQGQNMPQAYPPMGPAQNGAQPYMAPQYYGQPMPPIGYPAAPKKKHSMLFILLGVGIAMLVILCASLVFIVNTLSNQGSQQATTPNSDGQVQATPTVQPAGKPVLIDNFADNGNKWDLFQSDGYSANIQNHQLIMTEANGKNFVEHIPNAEQISDFQMDMTYTNLQAGQQSFAGIVFRRQNVPASMGLRSYELKFAATTGQYMIKKVVDPPKNHDPNQTNATITLASGFLDTPPPANQPIKISMIVKGTNMTFLVNGVQVATCDDNTSTNPYTTGGINLILQNSSSGTPAKVAFSHIALYSSESSPAAGPGI</sequence>
<dbReference type="InterPro" id="IPR026870">
    <property type="entry name" value="Zinc_ribbon_dom"/>
</dbReference>
<accession>A0A402BJF0</accession>
<keyword evidence="2" id="KW-0472">Membrane</keyword>
<evidence type="ECO:0000313" key="4">
    <source>
        <dbReference type="EMBL" id="GCE31478.1"/>
    </source>
</evidence>
<evidence type="ECO:0000256" key="2">
    <source>
        <dbReference type="SAM" id="Phobius"/>
    </source>
</evidence>
<feature type="transmembrane region" description="Helical" evidence="2">
    <location>
        <begin position="171"/>
        <end position="193"/>
    </location>
</feature>
<evidence type="ECO:0000313" key="5">
    <source>
        <dbReference type="Proteomes" id="UP000287171"/>
    </source>
</evidence>
<keyword evidence="2" id="KW-1133">Transmembrane helix</keyword>
<dbReference type="Gene3D" id="2.60.120.560">
    <property type="entry name" value="Exo-inulinase, domain 1"/>
    <property type="match status" value="1"/>
</dbReference>
<proteinExistence type="predicted"/>
<reference evidence="5" key="1">
    <citation type="submission" date="2018-12" db="EMBL/GenBank/DDBJ databases">
        <title>Tengunoibacter tsumagoiensis gen. nov., sp. nov., Dictyobacter kobayashii sp. nov., D. alpinus sp. nov., and D. joshuensis sp. nov. and description of Dictyobacteraceae fam. nov. within the order Ktedonobacterales isolated from Tengu-no-mugimeshi.</title>
        <authorList>
            <person name="Wang C.M."/>
            <person name="Zheng Y."/>
            <person name="Sakai Y."/>
            <person name="Toyoda A."/>
            <person name="Minakuchi Y."/>
            <person name="Abe K."/>
            <person name="Yokota A."/>
            <person name="Yabe S."/>
        </authorList>
    </citation>
    <scope>NUCLEOTIDE SEQUENCE [LARGE SCALE GENOMIC DNA]</scope>
    <source>
        <strain evidence="5">Uno16</strain>
    </source>
</reference>
<dbReference type="AlphaFoldDB" id="A0A402BJF0"/>
<keyword evidence="5" id="KW-1185">Reference proteome</keyword>
<protein>
    <submittedName>
        <fullName evidence="4">Zinc ribbon domain-containing protein</fullName>
    </submittedName>
</protein>
<organism evidence="4 5">
    <name type="scientific">Dictyobacter alpinus</name>
    <dbReference type="NCBI Taxonomy" id="2014873"/>
    <lineage>
        <taxon>Bacteria</taxon>
        <taxon>Bacillati</taxon>
        <taxon>Chloroflexota</taxon>
        <taxon>Ktedonobacteria</taxon>
        <taxon>Ktedonobacterales</taxon>
        <taxon>Dictyobacteraceae</taxon>
        <taxon>Dictyobacter</taxon>
    </lineage>
</organism>
<dbReference type="Pfam" id="PF13240">
    <property type="entry name" value="Zn_Ribbon_1"/>
    <property type="match status" value="1"/>
</dbReference>
<dbReference type="RefSeq" id="WP_161982650.1">
    <property type="nucleotide sequence ID" value="NZ_BIFT01000002.1"/>
</dbReference>
<evidence type="ECO:0000256" key="1">
    <source>
        <dbReference type="SAM" id="MobiDB-lite"/>
    </source>
</evidence>
<feature type="region of interest" description="Disordered" evidence="1">
    <location>
        <begin position="52"/>
        <end position="76"/>
    </location>
</feature>
<name>A0A402BJF0_9CHLR</name>
<feature type="domain" description="Zinc-ribbon" evidence="3">
    <location>
        <begin position="8"/>
        <end position="28"/>
    </location>
</feature>
<keyword evidence="2" id="KW-0812">Transmembrane</keyword>
<comment type="caution">
    <text evidence="4">The sequence shown here is derived from an EMBL/GenBank/DDBJ whole genome shotgun (WGS) entry which is preliminary data.</text>
</comment>
<dbReference type="Proteomes" id="UP000287171">
    <property type="component" value="Unassembled WGS sequence"/>
</dbReference>
<gene>
    <name evidence="4" type="ORF">KDA_69620</name>
</gene>
<evidence type="ECO:0000259" key="3">
    <source>
        <dbReference type="Pfam" id="PF13240"/>
    </source>
</evidence>
<dbReference type="EMBL" id="BIFT01000002">
    <property type="protein sequence ID" value="GCE31478.1"/>
    <property type="molecule type" value="Genomic_DNA"/>
</dbReference>